<name>A0AB39Q6X1_9ACTN</name>
<gene>
    <name evidence="1" type="ORF">AB5J49_34445</name>
</gene>
<protein>
    <submittedName>
        <fullName evidence="1">Uncharacterized protein</fullName>
    </submittedName>
</protein>
<proteinExistence type="predicted"/>
<dbReference type="AlphaFoldDB" id="A0AB39Q6X1"/>
<accession>A0AB39Q6X1</accession>
<dbReference type="RefSeq" id="WP_369172758.1">
    <property type="nucleotide sequence ID" value="NZ_CP163439.1"/>
</dbReference>
<organism evidence="1">
    <name type="scientific">Streptomyces sp. R28</name>
    <dbReference type="NCBI Taxonomy" id="3238628"/>
    <lineage>
        <taxon>Bacteria</taxon>
        <taxon>Bacillati</taxon>
        <taxon>Actinomycetota</taxon>
        <taxon>Actinomycetes</taxon>
        <taxon>Kitasatosporales</taxon>
        <taxon>Streptomycetaceae</taxon>
        <taxon>Streptomyces</taxon>
    </lineage>
</organism>
<sequence length="86" mass="9233">MGALDERAGIREEFLEAARNRGMGGQGAGQIVTERVAVGPGEQAVHDGLLESLERVGRDLFAKSPGIAFMGEPDRHIACGVDRDEW</sequence>
<reference evidence="1" key="1">
    <citation type="submission" date="2024-07" db="EMBL/GenBank/DDBJ databases">
        <authorList>
            <person name="Yu S.T."/>
        </authorList>
    </citation>
    <scope>NUCLEOTIDE SEQUENCE</scope>
    <source>
        <strain evidence="1">R28</strain>
    </source>
</reference>
<dbReference type="EMBL" id="CP163439">
    <property type="protein sequence ID" value="XDQ38046.1"/>
    <property type="molecule type" value="Genomic_DNA"/>
</dbReference>
<evidence type="ECO:0000313" key="1">
    <source>
        <dbReference type="EMBL" id="XDQ38046.1"/>
    </source>
</evidence>